<comment type="similarity">
    <text evidence="1">Belongs to the N-acetylmuramoyl-L-alanine amidase 2 family.</text>
</comment>
<dbReference type="EMBL" id="LYBM01000061">
    <property type="protein sequence ID" value="ODA29867.1"/>
    <property type="molecule type" value="Genomic_DNA"/>
</dbReference>
<comment type="caution">
    <text evidence="4">The sequence shown here is derived from an EMBL/GenBank/DDBJ whole genome shotgun (WGS) entry which is preliminary data.</text>
</comment>
<name>A0A1C3E9B8_9GAMM</name>
<sequence length="154" mass="17277">MKPQCITVHCSATITALDVGVSAIRDWHLDKGWSDIGYHFVIRRSGLVEKGRPLTRSGAHVKGHNKNNVGICLVGGLGKDHKPECNYTQEQFTALRELITELCGQYGIRRENIVGHRDWFPDINGDGVVDDEDWLKACPCFDVQQMLNEWESAA</sequence>
<dbReference type="STRING" id="1080227.A8L45_21445"/>
<dbReference type="InterPro" id="IPR036505">
    <property type="entry name" value="Amidase/PGRP_sf"/>
</dbReference>
<keyword evidence="5" id="KW-1185">Reference proteome</keyword>
<gene>
    <name evidence="4" type="ORF">A8L45_21445</name>
</gene>
<proteinExistence type="inferred from homology"/>
<dbReference type="OrthoDB" id="8754850at2"/>
<organism evidence="4 5">
    <name type="scientific">Veronia pacifica</name>
    <dbReference type="NCBI Taxonomy" id="1080227"/>
    <lineage>
        <taxon>Bacteria</taxon>
        <taxon>Pseudomonadati</taxon>
        <taxon>Pseudomonadota</taxon>
        <taxon>Gammaproteobacteria</taxon>
        <taxon>Vibrionales</taxon>
        <taxon>Vibrionaceae</taxon>
        <taxon>Veronia</taxon>
    </lineage>
</organism>
<dbReference type="PROSITE" id="PS00018">
    <property type="entry name" value="EF_HAND_1"/>
    <property type="match status" value="1"/>
</dbReference>
<dbReference type="Gene3D" id="3.40.80.10">
    <property type="entry name" value="Peptidoglycan recognition protein-like"/>
    <property type="match status" value="1"/>
</dbReference>
<dbReference type="Pfam" id="PF01510">
    <property type="entry name" value="Amidase_2"/>
    <property type="match status" value="1"/>
</dbReference>
<evidence type="ECO:0000256" key="1">
    <source>
        <dbReference type="ARBA" id="ARBA00007553"/>
    </source>
</evidence>
<dbReference type="PANTHER" id="PTHR11022:SF41">
    <property type="entry name" value="PEPTIDOGLYCAN-RECOGNITION PROTEIN LC-RELATED"/>
    <property type="match status" value="1"/>
</dbReference>
<dbReference type="PANTHER" id="PTHR11022">
    <property type="entry name" value="PEPTIDOGLYCAN RECOGNITION PROTEIN"/>
    <property type="match status" value="1"/>
</dbReference>
<dbReference type="AlphaFoldDB" id="A0A1C3E9B8"/>
<dbReference type="GO" id="GO:0008270">
    <property type="term" value="F:zinc ion binding"/>
    <property type="evidence" value="ECO:0007669"/>
    <property type="project" value="InterPro"/>
</dbReference>
<protein>
    <recommendedName>
        <fullName evidence="6">N-acetylmuramoyl-L-alanine amidase</fullName>
    </recommendedName>
</protein>
<evidence type="ECO:0000259" key="2">
    <source>
        <dbReference type="SMART" id="SM00644"/>
    </source>
</evidence>
<dbReference type="SMART" id="SM00644">
    <property type="entry name" value="Ami_2"/>
    <property type="match status" value="1"/>
</dbReference>
<dbReference type="Proteomes" id="UP000094936">
    <property type="component" value="Unassembled WGS sequence"/>
</dbReference>
<dbReference type="InterPro" id="IPR002502">
    <property type="entry name" value="Amidase_domain"/>
</dbReference>
<reference evidence="4 5" key="1">
    <citation type="submission" date="2016-05" db="EMBL/GenBank/DDBJ databases">
        <title>Genomic Taxonomy of the Vibrionaceae.</title>
        <authorList>
            <person name="Gomez-Gil B."/>
            <person name="Enciso-Ibarra J."/>
        </authorList>
    </citation>
    <scope>NUCLEOTIDE SEQUENCE [LARGE SCALE GENOMIC DNA]</scope>
    <source>
        <strain evidence="4 5">CAIM 1920</strain>
    </source>
</reference>
<dbReference type="SUPFAM" id="SSF55846">
    <property type="entry name" value="N-acetylmuramoyl-L-alanine amidase-like"/>
    <property type="match status" value="1"/>
</dbReference>
<dbReference type="SMART" id="SM00701">
    <property type="entry name" value="PGRP"/>
    <property type="match status" value="1"/>
</dbReference>
<accession>A0A1C3E9B8</accession>
<evidence type="ECO:0000313" key="5">
    <source>
        <dbReference type="Proteomes" id="UP000094936"/>
    </source>
</evidence>
<dbReference type="GO" id="GO:0008745">
    <property type="term" value="F:N-acetylmuramoyl-L-alanine amidase activity"/>
    <property type="evidence" value="ECO:0007669"/>
    <property type="project" value="InterPro"/>
</dbReference>
<feature type="domain" description="N-acetylmuramoyl-L-alanine amidase" evidence="2">
    <location>
        <begin position="1"/>
        <end position="128"/>
    </location>
</feature>
<dbReference type="RefSeq" id="WP_068905399.1">
    <property type="nucleotide sequence ID" value="NZ_JBHUIF010000013.1"/>
</dbReference>
<dbReference type="InterPro" id="IPR018247">
    <property type="entry name" value="EF_Hand_1_Ca_BS"/>
</dbReference>
<dbReference type="InterPro" id="IPR006619">
    <property type="entry name" value="PGRP_domain_met/bac"/>
</dbReference>
<evidence type="ECO:0000259" key="3">
    <source>
        <dbReference type="SMART" id="SM00701"/>
    </source>
</evidence>
<dbReference type="GO" id="GO:0009253">
    <property type="term" value="P:peptidoglycan catabolic process"/>
    <property type="evidence" value="ECO:0007669"/>
    <property type="project" value="InterPro"/>
</dbReference>
<evidence type="ECO:0008006" key="6">
    <source>
        <dbReference type="Google" id="ProtNLM"/>
    </source>
</evidence>
<dbReference type="InterPro" id="IPR015510">
    <property type="entry name" value="PGRP"/>
</dbReference>
<evidence type="ECO:0000313" key="4">
    <source>
        <dbReference type="EMBL" id="ODA29867.1"/>
    </source>
</evidence>
<feature type="domain" description="Peptidoglycan recognition protein family" evidence="3">
    <location>
        <begin position="1"/>
        <end position="120"/>
    </location>
</feature>
<dbReference type="CDD" id="cd06583">
    <property type="entry name" value="PGRP"/>
    <property type="match status" value="1"/>
</dbReference>